<dbReference type="EMBL" id="PJQD01000026">
    <property type="protein sequence ID" value="POY74255.1"/>
    <property type="molecule type" value="Genomic_DNA"/>
</dbReference>
<dbReference type="InterPro" id="IPR001288">
    <property type="entry name" value="Translation_initiation_fac_3"/>
</dbReference>
<dbReference type="GO" id="GO:0032790">
    <property type="term" value="P:ribosome disassembly"/>
    <property type="evidence" value="ECO:0007669"/>
    <property type="project" value="TreeGrafter"/>
</dbReference>
<proteinExistence type="inferred from homology"/>
<dbReference type="GO" id="GO:0005739">
    <property type="term" value="C:mitochondrion"/>
    <property type="evidence" value="ECO:0007669"/>
    <property type="project" value="TreeGrafter"/>
</dbReference>
<protein>
    <recommendedName>
        <fullName evidence="7">Translation initiation factor 3 N-terminal domain-containing protein</fullName>
    </recommendedName>
</protein>
<evidence type="ECO:0000256" key="4">
    <source>
        <dbReference type="SAM" id="MobiDB-lite"/>
    </source>
</evidence>
<dbReference type="PANTHER" id="PTHR10938">
    <property type="entry name" value="TRANSLATION INITIATION FACTOR IF-3"/>
    <property type="match status" value="1"/>
</dbReference>
<keyword evidence="2" id="KW-0396">Initiation factor</keyword>
<feature type="region of interest" description="Disordered" evidence="4">
    <location>
        <begin position="133"/>
        <end position="158"/>
    </location>
</feature>
<evidence type="ECO:0008006" key="7">
    <source>
        <dbReference type="Google" id="ProtNLM"/>
    </source>
</evidence>
<comment type="similarity">
    <text evidence="1">Belongs to the IF-3 family.</text>
</comment>
<feature type="compositionally biased region" description="Basic and acidic residues" evidence="4">
    <location>
        <begin position="133"/>
        <end position="145"/>
    </location>
</feature>
<dbReference type="Proteomes" id="UP000237144">
    <property type="component" value="Unassembled WGS sequence"/>
</dbReference>
<gene>
    <name evidence="5" type="ORF">BMF94_2693</name>
</gene>
<dbReference type="InterPro" id="IPR036788">
    <property type="entry name" value="T_IF-3_C_sf"/>
</dbReference>
<dbReference type="GO" id="GO:0043022">
    <property type="term" value="F:ribosome binding"/>
    <property type="evidence" value="ECO:0007669"/>
    <property type="project" value="TreeGrafter"/>
</dbReference>
<dbReference type="STRING" id="741276.A0A2S5BBU3"/>
<dbReference type="SUPFAM" id="SSF55200">
    <property type="entry name" value="Translation initiation factor IF3, C-terminal domain"/>
    <property type="match status" value="1"/>
</dbReference>
<reference evidence="5 6" key="1">
    <citation type="journal article" date="2018" name="Front. Microbiol.">
        <title>Prospects for Fungal Bioremediation of Acidic Radioactive Waste Sites: Characterization and Genome Sequence of Rhodotorula taiwanensis MD1149.</title>
        <authorList>
            <person name="Tkavc R."/>
            <person name="Matrosova V.Y."/>
            <person name="Grichenko O.E."/>
            <person name="Gostincar C."/>
            <person name="Volpe R.P."/>
            <person name="Klimenkova P."/>
            <person name="Gaidamakova E.K."/>
            <person name="Zhou C.E."/>
            <person name="Stewart B.J."/>
            <person name="Lyman M.G."/>
            <person name="Malfatti S.A."/>
            <person name="Rubinfeld B."/>
            <person name="Courtot M."/>
            <person name="Singh J."/>
            <person name="Dalgard C.L."/>
            <person name="Hamilton T."/>
            <person name="Frey K.G."/>
            <person name="Gunde-Cimerman N."/>
            <person name="Dugan L."/>
            <person name="Daly M.J."/>
        </authorList>
    </citation>
    <scope>NUCLEOTIDE SEQUENCE [LARGE SCALE GENOMIC DNA]</scope>
    <source>
        <strain evidence="5 6">MD1149</strain>
    </source>
</reference>
<evidence type="ECO:0000313" key="5">
    <source>
        <dbReference type="EMBL" id="POY74255.1"/>
    </source>
</evidence>
<sequence>MQSNLLARSVVRFAVCAPSRALPSTCSTCTASAPRLAGSTPTRRLLSSTPALWAAPRTPPPVVKKASKVVRDEEIPFKTVILVDPTSKALLPPAFLSELLGSLDRSRFLIQLADSTQDPPICRIVDKKEEYAKSRERQQKAKDRVSAGGGVAGPPKEVHLTWGTSSHDLEHKLKKGRDLLAKGNRVAVCLSRKKGAPDVSQEVRKQVLQQIEQSLDGHGTTSGPPKKKLDVVMLEFVPVKR</sequence>
<evidence type="ECO:0000313" key="6">
    <source>
        <dbReference type="Proteomes" id="UP000237144"/>
    </source>
</evidence>
<evidence type="ECO:0000256" key="1">
    <source>
        <dbReference type="ARBA" id="ARBA00005439"/>
    </source>
</evidence>
<evidence type="ECO:0000256" key="3">
    <source>
        <dbReference type="ARBA" id="ARBA00022917"/>
    </source>
</evidence>
<evidence type="ECO:0000256" key="2">
    <source>
        <dbReference type="ARBA" id="ARBA00022540"/>
    </source>
</evidence>
<keyword evidence="3" id="KW-0648">Protein biosynthesis</keyword>
<dbReference type="Gene3D" id="3.30.110.10">
    <property type="entry name" value="Translation initiation factor 3 (IF-3), C-terminal domain"/>
    <property type="match status" value="1"/>
</dbReference>
<dbReference type="GO" id="GO:0003743">
    <property type="term" value="F:translation initiation factor activity"/>
    <property type="evidence" value="ECO:0007669"/>
    <property type="project" value="UniProtKB-KW"/>
</dbReference>
<accession>A0A2S5BBU3</accession>
<keyword evidence="6" id="KW-1185">Reference proteome</keyword>
<organism evidence="5 6">
    <name type="scientific">Rhodotorula taiwanensis</name>
    <dbReference type="NCBI Taxonomy" id="741276"/>
    <lineage>
        <taxon>Eukaryota</taxon>
        <taxon>Fungi</taxon>
        <taxon>Dikarya</taxon>
        <taxon>Basidiomycota</taxon>
        <taxon>Pucciniomycotina</taxon>
        <taxon>Microbotryomycetes</taxon>
        <taxon>Sporidiobolales</taxon>
        <taxon>Sporidiobolaceae</taxon>
        <taxon>Rhodotorula</taxon>
    </lineage>
</organism>
<dbReference type="GO" id="GO:0070124">
    <property type="term" value="P:mitochondrial translational initiation"/>
    <property type="evidence" value="ECO:0007669"/>
    <property type="project" value="TreeGrafter"/>
</dbReference>
<dbReference type="OrthoDB" id="2536720at2759"/>
<comment type="caution">
    <text evidence="5">The sequence shown here is derived from an EMBL/GenBank/DDBJ whole genome shotgun (WGS) entry which is preliminary data.</text>
</comment>
<dbReference type="AlphaFoldDB" id="A0A2S5BBU3"/>
<dbReference type="PANTHER" id="PTHR10938:SF0">
    <property type="entry name" value="TRANSLATION INITIATION FACTOR IF-3, MITOCHONDRIAL"/>
    <property type="match status" value="1"/>
</dbReference>
<name>A0A2S5BBU3_9BASI</name>